<evidence type="ECO:0000256" key="2">
    <source>
        <dbReference type="ARBA" id="ARBA00012759"/>
    </source>
</evidence>
<dbReference type="InterPro" id="IPR038765">
    <property type="entry name" value="Papain-like_cys_pep_sf"/>
</dbReference>
<dbReference type="InterPro" id="IPR008978">
    <property type="entry name" value="HSP20-like_chaperone"/>
</dbReference>
<dbReference type="PANTHER" id="PTHR21646">
    <property type="entry name" value="UBIQUITIN CARBOXYL-TERMINAL HYDROLASE"/>
    <property type="match status" value="1"/>
</dbReference>
<name>A0A6S7HDH2_PARCT</name>
<accession>A0A6S7HDH2</accession>
<dbReference type="SUPFAM" id="SSF49764">
    <property type="entry name" value="HSP20-like chaperones"/>
    <property type="match status" value="1"/>
</dbReference>
<protein>
    <recommendedName>
        <fullName evidence="2">ubiquitinyl hydrolase 1</fullName>
        <ecNumber evidence="2">3.4.19.12</ecNumber>
    </recommendedName>
</protein>
<dbReference type="EMBL" id="CACRXK020002404">
    <property type="protein sequence ID" value="CAB3994160.1"/>
    <property type="molecule type" value="Genomic_DNA"/>
</dbReference>
<dbReference type="InterPro" id="IPR007052">
    <property type="entry name" value="CS_dom"/>
</dbReference>
<dbReference type="GO" id="GO:0016579">
    <property type="term" value="P:protein deubiquitination"/>
    <property type="evidence" value="ECO:0007669"/>
    <property type="project" value="InterPro"/>
</dbReference>
<dbReference type="Pfam" id="PF04969">
    <property type="entry name" value="CS"/>
    <property type="match status" value="1"/>
</dbReference>
<dbReference type="InterPro" id="IPR028889">
    <property type="entry name" value="USP"/>
</dbReference>
<dbReference type="OrthoDB" id="265306at2759"/>
<dbReference type="PROSITE" id="PS51203">
    <property type="entry name" value="CS"/>
    <property type="match status" value="1"/>
</dbReference>
<keyword evidence="5" id="KW-1185">Reference proteome</keyword>
<dbReference type="InterPro" id="IPR001394">
    <property type="entry name" value="Peptidase_C19_UCH"/>
</dbReference>
<feature type="compositionally biased region" description="Polar residues" evidence="3">
    <location>
        <begin position="164"/>
        <end position="173"/>
    </location>
</feature>
<dbReference type="Pfam" id="PF00443">
    <property type="entry name" value="UCH"/>
    <property type="match status" value="1"/>
</dbReference>
<feature type="compositionally biased region" description="Polar residues" evidence="3">
    <location>
        <begin position="225"/>
        <end position="239"/>
    </location>
</feature>
<comment type="catalytic activity">
    <reaction evidence="1">
        <text>Thiol-dependent hydrolysis of ester, thioester, amide, peptide and isopeptide bonds formed by the C-terminal Gly of ubiquitin (a 76-residue protein attached to proteins as an intracellular targeting signal).</text>
        <dbReference type="EC" id="3.4.19.12"/>
    </reaction>
</comment>
<feature type="region of interest" description="Disordered" evidence="3">
    <location>
        <begin position="157"/>
        <end position="284"/>
    </location>
</feature>
<keyword evidence="4" id="KW-0378">Hydrolase</keyword>
<dbReference type="InterPro" id="IPR018200">
    <property type="entry name" value="USP_CS"/>
</dbReference>
<dbReference type="SUPFAM" id="SSF54001">
    <property type="entry name" value="Cysteine proteinases"/>
    <property type="match status" value="1"/>
</dbReference>
<dbReference type="Gene3D" id="2.60.40.790">
    <property type="match status" value="1"/>
</dbReference>
<organism evidence="4 5">
    <name type="scientific">Paramuricea clavata</name>
    <name type="common">Red gorgonian</name>
    <name type="synonym">Violescent sea-whip</name>
    <dbReference type="NCBI Taxonomy" id="317549"/>
    <lineage>
        <taxon>Eukaryota</taxon>
        <taxon>Metazoa</taxon>
        <taxon>Cnidaria</taxon>
        <taxon>Anthozoa</taxon>
        <taxon>Octocorallia</taxon>
        <taxon>Malacalcyonacea</taxon>
        <taxon>Plexauridae</taxon>
        <taxon>Paramuricea</taxon>
    </lineage>
</organism>
<dbReference type="Gene3D" id="3.90.70.10">
    <property type="entry name" value="Cysteine proteinases"/>
    <property type="match status" value="1"/>
</dbReference>
<dbReference type="EC" id="3.4.19.12" evidence="2"/>
<evidence type="ECO:0000256" key="1">
    <source>
        <dbReference type="ARBA" id="ARBA00000707"/>
    </source>
</evidence>
<dbReference type="PANTHER" id="PTHR21646:SF46">
    <property type="entry name" value="UBIQUITIN CARBOXYL-TERMINAL HYDROLASE"/>
    <property type="match status" value="1"/>
</dbReference>
<dbReference type="InterPro" id="IPR050185">
    <property type="entry name" value="Ub_carboxyl-term_hydrolase"/>
</dbReference>
<feature type="compositionally biased region" description="Polar residues" evidence="3">
    <location>
        <begin position="181"/>
        <end position="196"/>
    </location>
</feature>
<dbReference type="AlphaFoldDB" id="A0A6S7HDH2"/>
<proteinExistence type="predicted"/>
<gene>
    <name evidence="4" type="ORF">PACLA_8A033991</name>
</gene>
<sequence>MPEETLCQDVRGVASLATSHQNKYSDVSGSVSGKNTDVTNTHLLEHVKYDFYKKGSDLLTVVVYVKEIDKESLQVNFEVKALCLKFQTRSKEFLKLHDQVSEDTVFEWNVHLRHQIDCKNCKYAIAKSKLTMTLKKACVKDQWNSLEELNMKGVDDQRLKNGQGHLNNTTGGQVTERDNIRTSNTGHLNGTTGSQVTERDNIKTSNTVHLNSGTGGQVAEKDNIKTGSTGHLNCSTGGQVTKRDDIKTGSTRHLNSSTEGQVTESDNIKTGSTGHLNSTTGGQVTKRDNIKTESTGYLNSTTGGQVTKRDNIKTESAGYLNSTTGGQVAERDNLKFKTENGGVNLEHCNGNNGNFSNENQTRVKNKLGLDAEGVPDSLADDADDLDNISNEMCENIRTKQTVNSNNDKGCEVNEKINRLDDNSEDILCNEMNITGSDSCACDSTTKERDTACAHKDPTITSGNVSKITNHTEKSNDITEPNKIKVQDFDDSRHKDNVVQENKSFKLSYDAKKHDCRPGSVGLVNHANLCYINSVVQCLSSVIELRTYLLSKKYSSHINRDNKNGYHGELISAFDSLIQELWSGKERSVSASKLKQ</sequence>
<evidence type="ECO:0000256" key="3">
    <source>
        <dbReference type="SAM" id="MobiDB-lite"/>
    </source>
</evidence>
<dbReference type="Proteomes" id="UP001152795">
    <property type="component" value="Unassembled WGS sequence"/>
</dbReference>
<evidence type="ECO:0000313" key="5">
    <source>
        <dbReference type="Proteomes" id="UP001152795"/>
    </source>
</evidence>
<feature type="compositionally biased region" description="Polar residues" evidence="3">
    <location>
        <begin position="248"/>
        <end position="283"/>
    </location>
</feature>
<dbReference type="PROSITE" id="PS00972">
    <property type="entry name" value="USP_1"/>
    <property type="match status" value="1"/>
</dbReference>
<evidence type="ECO:0000313" key="4">
    <source>
        <dbReference type="EMBL" id="CAB3994160.1"/>
    </source>
</evidence>
<dbReference type="PROSITE" id="PS50235">
    <property type="entry name" value="USP_3"/>
    <property type="match status" value="1"/>
</dbReference>
<reference evidence="4" key="1">
    <citation type="submission" date="2020-04" db="EMBL/GenBank/DDBJ databases">
        <authorList>
            <person name="Alioto T."/>
            <person name="Alioto T."/>
            <person name="Gomez Garrido J."/>
        </authorList>
    </citation>
    <scope>NUCLEOTIDE SEQUENCE</scope>
    <source>
        <strain evidence="4">A484AB</strain>
    </source>
</reference>
<feature type="compositionally biased region" description="Polar residues" evidence="3">
    <location>
        <begin position="203"/>
        <end position="212"/>
    </location>
</feature>
<dbReference type="GO" id="GO:0004843">
    <property type="term" value="F:cysteine-type deubiquitinase activity"/>
    <property type="evidence" value="ECO:0007669"/>
    <property type="project" value="UniProtKB-EC"/>
</dbReference>
<comment type="caution">
    <text evidence="4">The sequence shown here is derived from an EMBL/GenBank/DDBJ whole genome shotgun (WGS) entry which is preliminary data.</text>
</comment>